<feature type="region of interest" description="Disordered" evidence="7">
    <location>
        <begin position="1"/>
        <end position="60"/>
    </location>
</feature>
<dbReference type="InterPro" id="IPR037185">
    <property type="entry name" value="EmrE-like"/>
</dbReference>
<dbReference type="PANTHER" id="PTHR42920:SF5">
    <property type="entry name" value="EAMA DOMAIN-CONTAINING PROTEIN"/>
    <property type="match status" value="1"/>
</dbReference>
<dbReference type="PANTHER" id="PTHR42920">
    <property type="entry name" value="OS03G0707200 PROTEIN-RELATED"/>
    <property type="match status" value="1"/>
</dbReference>
<evidence type="ECO:0000256" key="2">
    <source>
        <dbReference type="ARBA" id="ARBA00007362"/>
    </source>
</evidence>
<feature type="transmembrane region" description="Helical" evidence="8">
    <location>
        <begin position="123"/>
        <end position="144"/>
    </location>
</feature>
<evidence type="ECO:0000256" key="1">
    <source>
        <dbReference type="ARBA" id="ARBA00004651"/>
    </source>
</evidence>
<evidence type="ECO:0000313" key="11">
    <source>
        <dbReference type="Proteomes" id="UP000250006"/>
    </source>
</evidence>
<sequence length="380" mass="39362">MSATSLEPGGVESAGATPIPHLGADMQAITDTQTSAEATSAKAKTPPNGETTAADAAPLFDREAPVSFEPTASGEPIQANRRVQPSAASQLAPAVVLIVVAAAWGASFPLTKDLLVRMPVLDFLGLRFAIAGAVGAVVLAPQLWRADWGTWWRGVALGAVYALSQILQTYGLDRASASVSGFLTALYVVGTPVVAWLLWRVRLARSTLLAVLLAFAGAAVLGLAGLHVGAGELLLVSGAVGYSFHVVLLGRWSVGRNALALGAIQMIALAVIHAPLALEGGLVLPQGARQWGVMVFLAVIGGLVALLGQTWAQARMDAARAAVIMAMEPVFSAVFAVLLVGELVTLRLLVGGSLIFAGSVVAELEPLLRRRRLVAVLRKS</sequence>
<accession>A0ABY1VLL1</accession>
<feature type="transmembrane region" description="Helical" evidence="8">
    <location>
        <begin position="91"/>
        <end position="111"/>
    </location>
</feature>
<dbReference type="RefSeq" id="WP_111835911.1">
    <property type="nucleotide sequence ID" value="NZ_UAPQ01000001.1"/>
</dbReference>
<feature type="transmembrane region" description="Helical" evidence="8">
    <location>
        <begin position="233"/>
        <end position="252"/>
    </location>
</feature>
<feature type="domain" description="EamA" evidence="9">
    <location>
        <begin position="95"/>
        <end position="221"/>
    </location>
</feature>
<evidence type="ECO:0000256" key="7">
    <source>
        <dbReference type="SAM" id="MobiDB-lite"/>
    </source>
</evidence>
<keyword evidence="6 8" id="KW-0472">Membrane</keyword>
<reference evidence="10 11" key="1">
    <citation type="submission" date="2018-06" db="EMBL/GenBank/DDBJ databases">
        <authorList>
            <consortium name="Pathogen Informatics"/>
            <person name="Doyle S."/>
        </authorList>
    </citation>
    <scope>NUCLEOTIDE SEQUENCE [LARGE SCALE GENOMIC DNA]</scope>
    <source>
        <strain evidence="10 11">NCTC11535</strain>
    </source>
</reference>
<dbReference type="Proteomes" id="UP000250006">
    <property type="component" value="Unassembled WGS sequence"/>
</dbReference>
<evidence type="ECO:0000259" key="9">
    <source>
        <dbReference type="Pfam" id="PF00892"/>
    </source>
</evidence>
<gene>
    <name evidence="10" type="ORF">NCTC11535_00635</name>
</gene>
<evidence type="ECO:0000256" key="3">
    <source>
        <dbReference type="ARBA" id="ARBA00022475"/>
    </source>
</evidence>
<feature type="transmembrane region" description="Helical" evidence="8">
    <location>
        <begin position="151"/>
        <end position="171"/>
    </location>
</feature>
<dbReference type="InterPro" id="IPR051258">
    <property type="entry name" value="Diverse_Substrate_Transporter"/>
</dbReference>
<name>A0ABY1VLL1_9ACTO</name>
<protein>
    <submittedName>
        <fullName evidence="10">Predicted permease, DMT superfamily</fullName>
    </submittedName>
</protein>
<evidence type="ECO:0000256" key="8">
    <source>
        <dbReference type="SAM" id="Phobius"/>
    </source>
</evidence>
<feature type="domain" description="EamA" evidence="9">
    <location>
        <begin position="231"/>
        <end position="361"/>
    </location>
</feature>
<organism evidence="10 11">
    <name type="scientific">Actinomyces bovis</name>
    <dbReference type="NCBI Taxonomy" id="1658"/>
    <lineage>
        <taxon>Bacteria</taxon>
        <taxon>Bacillati</taxon>
        <taxon>Actinomycetota</taxon>
        <taxon>Actinomycetes</taxon>
        <taxon>Actinomycetales</taxon>
        <taxon>Actinomycetaceae</taxon>
        <taxon>Actinomyces</taxon>
    </lineage>
</organism>
<feature type="compositionally biased region" description="Low complexity" evidence="7">
    <location>
        <begin position="32"/>
        <end position="45"/>
    </location>
</feature>
<keyword evidence="11" id="KW-1185">Reference proteome</keyword>
<feature type="transmembrane region" description="Helical" evidence="8">
    <location>
        <begin position="177"/>
        <end position="199"/>
    </location>
</feature>
<keyword evidence="4 8" id="KW-0812">Transmembrane</keyword>
<dbReference type="Pfam" id="PF00892">
    <property type="entry name" value="EamA"/>
    <property type="match status" value="2"/>
</dbReference>
<comment type="caution">
    <text evidence="10">The sequence shown here is derived from an EMBL/GenBank/DDBJ whole genome shotgun (WGS) entry which is preliminary data.</text>
</comment>
<dbReference type="EMBL" id="UAPQ01000001">
    <property type="protein sequence ID" value="SPT52980.1"/>
    <property type="molecule type" value="Genomic_DNA"/>
</dbReference>
<feature type="transmembrane region" description="Helical" evidence="8">
    <location>
        <begin position="290"/>
        <end position="307"/>
    </location>
</feature>
<comment type="subcellular location">
    <subcellularLocation>
        <location evidence="1">Cell membrane</location>
        <topology evidence="1">Multi-pass membrane protein</topology>
    </subcellularLocation>
</comment>
<evidence type="ECO:0000256" key="6">
    <source>
        <dbReference type="ARBA" id="ARBA00023136"/>
    </source>
</evidence>
<keyword evidence="5 8" id="KW-1133">Transmembrane helix</keyword>
<evidence type="ECO:0000256" key="5">
    <source>
        <dbReference type="ARBA" id="ARBA00022989"/>
    </source>
</evidence>
<dbReference type="InterPro" id="IPR000620">
    <property type="entry name" value="EamA_dom"/>
</dbReference>
<feature type="transmembrane region" description="Helical" evidence="8">
    <location>
        <begin position="206"/>
        <end position="227"/>
    </location>
</feature>
<dbReference type="SUPFAM" id="SSF103481">
    <property type="entry name" value="Multidrug resistance efflux transporter EmrE"/>
    <property type="match status" value="2"/>
</dbReference>
<feature type="transmembrane region" description="Helical" evidence="8">
    <location>
        <begin position="319"/>
        <end position="340"/>
    </location>
</feature>
<feature type="transmembrane region" description="Helical" evidence="8">
    <location>
        <begin position="259"/>
        <end position="278"/>
    </location>
</feature>
<evidence type="ECO:0000256" key="4">
    <source>
        <dbReference type="ARBA" id="ARBA00022692"/>
    </source>
</evidence>
<proteinExistence type="inferred from homology"/>
<keyword evidence="3" id="KW-1003">Cell membrane</keyword>
<evidence type="ECO:0000313" key="10">
    <source>
        <dbReference type="EMBL" id="SPT52980.1"/>
    </source>
</evidence>
<comment type="similarity">
    <text evidence="2">Belongs to the EamA transporter family.</text>
</comment>